<comment type="function">
    <text evidence="5">One of two assembly initiator proteins, it binds directly to the 5'-end of the 23S rRNA, where it nucleates assembly of the 50S subunit.</text>
</comment>
<keyword evidence="3 5" id="KW-0687">Ribonucleoprotein</keyword>
<dbReference type="NCBIfam" id="TIGR01079">
    <property type="entry name" value="rplX_bact"/>
    <property type="match status" value="1"/>
</dbReference>
<dbReference type="PANTHER" id="PTHR12903">
    <property type="entry name" value="MITOCHONDRIAL RIBOSOMAL PROTEIN L24"/>
    <property type="match status" value="1"/>
</dbReference>
<dbReference type="SMART" id="SM00739">
    <property type="entry name" value="KOW"/>
    <property type="match status" value="1"/>
</dbReference>
<comment type="similarity">
    <text evidence="1 5">Belongs to the universal ribosomal protein uL24 family.</text>
</comment>
<comment type="caution">
    <text evidence="7">The sequence shown here is derived from an EMBL/GenBank/DDBJ whole genome shotgun (WGS) entry which is preliminary data.</text>
</comment>
<sequence length="101" mass="11115">MKIKRGDNVIMLNGKDRGKTGKVSVVLPTARKIIVEGLNMIKKNVRARKQGQKGQIINKERAVSVPSVALVCKSCGKPTRVGFRVEGKNKVRICKKCEAEV</sequence>
<organism evidence="7 8">
    <name type="scientific">Candidatus Yanofskybacteria bacterium RIFCSPHIGHO2_01_FULL_41_27</name>
    <dbReference type="NCBI Taxonomy" id="1802662"/>
    <lineage>
        <taxon>Bacteria</taxon>
        <taxon>Candidatus Yanofskyibacteriota</taxon>
    </lineage>
</organism>
<reference evidence="7 8" key="1">
    <citation type="journal article" date="2016" name="Nat. Commun.">
        <title>Thousands of microbial genomes shed light on interconnected biogeochemical processes in an aquifer system.</title>
        <authorList>
            <person name="Anantharaman K."/>
            <person name="Brown C.T."/>
            <person name="Hug L.A."/>
            <person name="Sharon I."/>
            <person name="Castelle C.J."/>
            <person name="Probst A.J."/>
            <person name="Thomas B.C."/>
            <person name="Singh A."/>
            <person name="Wilkins M.J."/>
            <person name="Karaoz U."/>
            <person name="Brodie E.L."/>
            <person name="Williams K.H."/>
            <person name="Hubbard S.S."/>
            <person name="Banfield J.F."/>
        </authorList>
    </citation>
    <scope>NUCLEOTIDE SEQUENCE [LARGE SCALE GENOMIC DNA]</scope>
</reference>
<evidence type="ECO:0000256" key="3">
    <source>
        <dbReference type="ARBA" id="ARBA00023274"/>
    </source>
</evidence>
<feature type="domain" description="KOW" evidence="6">
    <location>
        <begin position="2"/>
        <end position="29"/>
    </location>
</feature>
<dbReference type="GO" id="GO:0019843">
    <property type="term" value="F:rRNA binding"/>
    <property type="evidence" value="ECO:0007669"/>
    <property type="project" value="UniProtKB-UniRule"/>
</dbReference>
<dbReference type="InterPro" id="IPR003256">
    <property type="entry name" value="Ribosomal_uL24"/>
</dbReference>
<dbReference type="Gene3D" id="2.30.30.30">
    <property type="match status" value="1"/>
</dbReference>
<dbReference type="InterPro" id="IPR041988">
    <property type="entry name" value="Ribosomal_uL24_KOW"/>
</dbReference>
<dbReference type="HAMAP" id="MF_01326_B">
    <property type="entry name" value="Ribosomal_uL24_B"/>
    <property type="match status" value="1"/>
</dbReference>
<dbReference type="GO" id="GO:0005840">
    <property type="term" value="C:ribosome"/>
    <property type="evidence" value="ECO:0007669"/>
    <property type="project" value="UniProtKB-KW"/>
</dbReference>
<comment type="function">
    <text evidence="5">One of the proteins that surrounds the polypeptide exit tunnel on the outside of the subunit.</text>
</comment>
<keyword evidence="5" id="KW-0699">rRNA-binding</keyword>
<dbReference type="InterPro" id="IPR008991">
    <property type="entry name" value="Translation_prot_SH3-like_sf"/>
</dbReference>
<dbReference type="Pfam" id="PF17136">
    <property type="entry name" value="ribosomal_L24"/>
    <property type="match status" value="1"/>
</dbReference>
<accession>A0A1F8EGA5</accession>
<evidence type="ECO:0000256" key="4">
    <source>
        <dbReference type="ARBA" id="ARBA00035206"/>
    </source>
</evidence>
<evidence type="ECO:0000256" key="1">
    <source>
        <dbReference type="ARBA" id="ARBA00010618"/>
    </source>
</evidence>
<protein>
    <recommendedName>
        <fullName evidence="4 5">Large ribosomal subunit protein uL24</fullName>
    </recommendedName>
</protein>
<dbReference type="CDD" id="cd06089">
    <property type="entry name" value="KOW_RPL26"/>
    <property type="match status" value="1"/>
</dbReference>
<keyword evidence="2 5" id="KW-0689">Ribosomal protein</keyword>
<evidence type="ECO:0000256" key="5">
    <source>
        <dbReference type="HAMAP-Rule" id="MF_01326"/>
    </source>
</evidence>
<dbReference type="InterPro" id="IPR014722">
    <property type="entry name" value="Rib_uL2_dom2"/>
</dbReference>
<dbReference type="InterPro" id="IPR057264">
    <property type="entry name" value="Ribosomal_uL24_C"/>
</dbReference>
<dbReference type="GO" id="GO:0006412">
    <property type="term" value="P:translation"/>
    <property type="evidence" value="ECO:0007669"/>
    <property type="project" value="UniProtKB-UniRule"/>
</dbReference>
<dbReference type="InterPro" id="IPR005824">
    <property type="entry name" value="KOW"/>
</dbReference>
<evidence type="ECO:0000256" key="2">
    <source>
        <dbReference type="ARBA" id="ARBA00022980"/>
    </source>
</evidence>
<dbReference type="EMBL" id="MGJC01000017">
    <property type="protein sequence ID" value="OGM99876.1"/>
    <property type="molecule type" value="Genomic_DNA"/>
</dbReference>
<evidence type="ECO:0000313" key="8">
    <source>
        <dbReference type="Proteomes" id="UP000177503"/>
    </source>
</evidence>
<evidence type="ECO:0000259" key="6">
    <source>
        <dbReference type="SMART" id="SM00739"/>
    </source>
</evidence>
<dbReference type="GO" id="GO:0003735">
    <property type="term" value="F:structural constituent of ribosome"/>
    <property type="evidence" value="ECO:0007669"/>
    <property type="project" value="InterPro"/>
</dbReference>
<gene>
    <name evidence="5" type="primary">rplX</name>
    <name evidence="7" type="ORF">A2736_02455</name>
</gene>
<name>A0A1F8EGA5_9BACT</name>
<dbReference type="AlphaFoldDB" id="A0A1F8EGA5"/>
<keyword evidence="5" id="KW-0694">RNA-binding</keyword>
<dbReference type="SUPFAM" id="SSF50104">
    <property type="entry name" value="Translation proteins SH3-like domain"/>
    <property type="match status" value="1"/>
</dbReference>
<evidence type="ECO:0000313" key="7">
    <source>
        <dbReference type="EMBL" id="OGM99876.1"/>
    </source>
</evidence>
<dbReference type="STRING" id="1802662.A2736_02455"/>
<proteinExistence type="inferred from homology"/>
<dbReference type="Proteomes" id="UP000177503">
    <property type="component" value="Unassembled WGS sequence"/>
</dbReference>
<dbReference type="GO" id="GO:1990904">
    <property type="term" value="C:ribonucleoprotein complex"/>
    <property type="evidence" value="ECO:0007669"/>
    <property type="project" value="UniProtKB-KW"/>
</dbReference>
<comment type="subunit">
    <text evidence="5">Part of the 50S ribosomal subunit.</text>
</comment>